<evidence type="ECO:0000259" key="4">
    <source>
        <dbReference type="PROSITE" id="PS50043"/>
    </source>
</evidence>
<dbReference type="PANTHER" id="PTHR44688:SF16">
    <property type="entry name" value="DNA-BINDING TRANSCRIPTIONAL ACTIVATOR DEVR_DOSR"/>
    <property type="match status" value="1"/>
</dbReference>
<keyword evidence="6" id="KW-1185">Reference proteome</keyword>
<keyword evidence="2" id="KW-0238">DNA-binding</keyword>
<evidence type="ECO:0000313" key="5">
    <source>
        <dbReference type="EMBL" id="SEH00515.1"/>
    </source>
</evidence>
<dbReference type="Pfam" id="PF00196">
    <property type="entry name" value="GerE"/>
    <property type="match status" value="1"/>
</dbReference>
<accession>A0A1H6EU98</accession>
<proteinExistence type="predicted"/>
<dbReference type="AlphaFoldDB" id="A0A1H6EU98"/>
<dbReference type="PROSITE" id="PS50043">
    <property type="entry name" value="HTH_LUXR_2"/>
    <property type="match status" value="1"/>
</dbReference>
<dbReference type="EMBL" id="FNVT01000016">
    <property type="protein sequence ID" value="SEH00515.1"/>
    <property type="molecule type" value="Genomic_DNA"/>
</dbReference>
<dbReference type="InterPro" id="IPR000792">
    <property type="entry name" value="Tscrpt_reg_LuxR_C"/>
</dbReference>
<dbReference type="InterPro" id="IPR036388">
    <property type="entry name" value="WH-like_DNA-bd_sf"/>
</dbReference>
<dbReference type="PANTHER" id="PTHR44688">
    <property type="entry name" value="DNA-BINDING TRANSCRIPTIONAL ACTIVATOR DEVR_DOSR"/>
    <property type="match status" value="1"/>
</dbReference>
<reference evidence="5 6" key="1">
    <citation type="submission" date="2016-10" db="EMBL/GenBank/DDBJ databases">
        <authorList>
            <person name="de Groot N.N."/>
        </authorList>
    </citation>
    <scope>NUCLEOTIDE SEQUENCE [LARGE SCALE GENOMIC DNA]</scope>
    <source>
        <strain evidence="5 6">CGMCC 4.7037</strain>
    </source>
</reference>
<dbReference type="CDD" id="cd06170">
    <property type="entry name" value="LuxR_C_like"/>
    <property type="match status" value="1"/>
</dbReference>
<evidence type="ECO:0000256" key="1">
    <source>
        <dbReference type="ARBA" id="ARBA00023015"/>
    </source>
</evidence>
<dbReference type="PRINTS" id="PR00038">
    <property type="entry name" value="HTHLUXR"/>
</dbReference>
<gene>
    <name evidence="5" type="ORF">SAMN05444920_116251</name>
</gene>
<protein>
    <submittedName>
        <fullName evidence="5">Regulatory protein, luxR family</fullName>
    </submittedName>
</protein>
<evidence type="ECO:0000256" key="3">
    <source>
        <dbReference type="ARBA" id="ARBA00023163"/>
    </source>
</evidence>
<evidence type="ECO:0000313" key="6">
    <source>
        <dbReference type="Proteomes" id="UP000236732"/>
    </source>
</evidence>
<dbReference type="Proteomes" id="UP000236732">
    <property type="component" value="Unassembled WGS sequence"/>
</dbReference>
<dbReference type="GO" id="GO:0006355">
    <property type="term" value="P:regulation of DNA-templated transcription"/>
    <property type="evidence" value="ECO:0007669"/>
    <property type="project" value="InterPro"/>
</dbReference>
<dbReference type="GO" id="GO:0003677">
    <property type="term" value="F:DNA binding"/>
    <property type="evidence" value="ECO:0007669"/>
    <property type="project" value="UniProtKB-KW"/>
</dbReference>
<organism evidence="5 6">
    <name type="scientific">Nonomuraea solani</name>
    <dbReference type="NCBI Taxonomy" id="1144553"/>
    <lineage>
        <taxon>Bacteria</taxon>
        <taxon>Bacillati</taxon>
        <taxon>Actinomycetota</taxon>
        <taxon>Actinomycetes</taxon>
        <taxon>Streptosporangiales</taxon>
        <taxon>Streptosporangiaceae</taxon>
        <taxon>Nonomuraea</taxon>
    </lineage>
</organism>
<dbReference type="InterPro" id="IPR016032">
    <property type="entry name" value="Sig_transdc_resp-reg_C-effctor"/>
</dbReference>
<keyword evidence="1" id="KW-0805">Transcription regulation</keyword>
<dbReference type="PROSITE" id="PS00622">
    <property type="entry name" value="HTH_LUXR_1"/>
    <property type="match status" value="1"/>
</dbReference>
<evidence type="ECO:0000256" key="2">
    <source>
        <dbReference type="ARBA" id="ARBA00023125"/>
    </source>
</evidence>
<sequence length="69" mass="7783">MLTPREAEIARMVGKGFTNKEIAKVLEISTWTVATHLRRIFSKLEVSTRAAMVARLLETKPVEEPDLAM</sequence>
<keyword evidence="3" id="KW-0804">Transcription</keyword>
<dbReference type="SUPFAM" id="SSF46894">
    <property type="entry name" value="C-terminal effector domain of the bipartite response regulators"/>
    <property type="match status" value="1"/>
</dbReference>
<feature type="domain" description="HTH luxR-type" evidence="4">
    <location>
        <begin position="1"/>
        <end position="60"/>
    </location>
</feature>
<name>A0A1H6EU98_9ACTN</name>
<dbReference type="Gene3D" id="1.10.10.10">
    <property type="entry name" value="Winged helix-like DNA-binding domain superfamily/Winged helix DNA-binding domain"/>
    <property type="match status" value="1"/>
</dbReference>
<dbReference type="SMART" id="SM00421">
    <property type="entry name" value="HTH_LUXR"/>
    <property type="match status" value="1"/>
</dbReference>